<evidence type="ECO:0000313" key="2">
    <source>
        <dbReference type="Proteomes" id="UP000644441"/>
    </source>
</evidence>
<evidence type="ECO:0000313" key="1">
    <source>
        <dbReference type="EMBL" id="MBF5052775.1"/>
    </source>
</evidence>
<name>A0ABS0AF40_9GAMM</name>
<protein>
    <submittedName>
        <fullName evidence="1">UDP-glucose:glucosyl LPS a 1,2-glucosyltransferase</fullName>
    </submittedName>
</protein>
<sequence>MIHLFTAFDLQPMPGQILKRHSFEFARRNIKESKVVNEVYYFGAKYSEAGIMTLYDEMNFLEKIFDYYEGANLQVVYVPHRDDSCFKLKIISERFGVSIKRLGCAAELYFSISDYRPSRISAAYSSVLNNLRHFWGGEACDSFVIPESMLNDDYKHAIRDVYSYYQSVGINLIQVEK</sequence>
<proteinExistence type="predicted"/>
<keyword evidence="2" id="KW-1185">Reference proteome</keyword>
<accession>A0ABS0AF40</accession>
<dbReference type="EMBL" id="ARXR01000008">
    <property type="protein sequence ID" value="MBF5052775.1"/>
    <property type="molecule type" value="Genomic_DNA"/>
</dbReference>
<comment type="caution">
    <text evidence="1">The sequence shown here is derived from an EMBL/GenBank/DDBJ whole genome shotgun (WGS) entry which is preliminary data.</text>
</comment>
<reference evidence="1 2" key="1">
    <citation type="submission" date="2012-09" db="EMBL/GenBank/DDBJ databases">
        <title>Genome Sequence of alkane-degrading Bacterium Alcanivorax venustensis ISO4.</title>
        <authorList>
            <person name="Lai Q."/>
            <person name="Shao Z."/>
        </authorList>
    </citation>
    <scope>NUCLEOTIDE SEQUENCE [LARGE SCALE GENOMIC DNA]</scope>
    <source>
        <strain evidence="1 2">ISO4</strain>
    </source>
</reference>
<organism evidence="1 2">
    <name type="scientific">Alloalcanivorax venustensis ISO4</name>
    <dbReference type="NCBI Taxonomy" id="1177184"/>
    <lineage>
        <taxon>Bacteria</taxon>
        <taxon>Pseudomonadati</taxon>
        <taxon>Pseudomonadota</taxon>
        <taxon>Gammaproteobacteria</taxon>
        <taxon>Oceanospirillales</taxon>
        <taxon>Alcanivoracaceae</taxon>
        <taxon>Alloalcanivorax</taxon>
    </lineage>
</organism>
<gene>
    <name evidence="1" type="ORF">ISO4_01377</name>
</gene>
<dbReference type="Proteomes" id="UP000644441">
    <property type="component" value="Unassembled WGS sequence"/>
</dbReference>